<feature type="transmembrane region" description="Helical" evidence="1">
    <location>
        <begin position="24"/>
        <end position="47"/>
    </location>
</feature>
<evidence type="ECO:0000256" key="1">
    <source>
        <dbReference type="SAM" id="Phobius"/>
    </source>
</evidence>
<gene>
    <name evidence="2" type="ORF">J2S44_008220</name>
</gene>
<keyword evidence="1" id="KW-0472">Membrane</keyword>
<evidence type="ECO:0000313" key="2">
    <source>
        <dbReference type="EMBL" id="MDR7327970.1"/>
    </source>
</evidence>
<dbReference type="EMBL" id="JAVDYC010000001">
    <property type="protein sequence ID" value="MDR7327970.1"/>
    <property type="molecule type" value="Genomic_DNA"/>
</dbReference>
<dbReference type="RefSeq" id="WP_310428758.1">
    <property type="nucleotide sequence ID" value="NZ_JAVDYC010000001.1"/>
</dbReference>
<organism evidence="2 3">
    <name type="scientific">Catenuloplanes niger</name>
    <dbReference type="NCBI Taxonomy" id="587534"/>
    <lineage>
        <taxon>Bacteria</taxon>
        <taxon>Bacillati</taxon>
        <taxon>Actinomycetota</taxon>
        <taxon>Actinomycetes</taxon>
        <taxon>Micromonosporales</taxon>
        <taxon>Micromonosporaceae</taxon>
        <taxon>Catenuloplanes</taxon>
    </lineage>
</organism>
<name>A0AAE4CX83_9ACTN</name>
<reference evidence="2 3" key="1">
    <citation type="submission" date="2023-07" db="EMBL/GenBank/DDBJ databases">
        <title>Sequencing the genomes of 1000 actinobacteria strains.</title>
        <authorList>
            <person name="Klenk H.-P."/>
        </authorList>
    </citation>
    <scope>NUCLEOTIDE SEQUENCE [LARGE SCALE GENOMIC DNA]</scope>
    <source>
        <strain evidence="2 3">DSM 44711</strain>
    </source>
</reference>
<accession>A0AAE4CX83</accession>
<comment type="caution">
    <text evidence="2">The sequence shown here is derived from an EMBL/GenBank/DDBJ whole genome shotgun (WGS) entry which is preliminary data.</text>
</comment>
<protein>
    <submittedName>
        <fullName evidence="2">Uncharacterized protein</fullName>
    </submittedName>
</protein>
<evidence type="ECO:0000313" key="3">
    <source>
        <dbReference type="Proteomes" id="UP001183629"/>
    </source>
</evidence>
<sequence>MTFNETADDPSVSTAAKRWRRRTVFVAAAVMTAGTLTGVGVMAGAAAEPVAAPPEPAVPSTLPDSTVMQNRLSELNTWIITQPDVHANGYVASVNDAQAGSTVLLWHGAANRTQRAITEKAVGLGITVTVQQRKHSLADINRGQRALHGLSGRGLFANFTVNSTSGVTADFDGIIVYGDYINPPAGGRTEADAALAEAVSRAIGVTVSIRPGGVIIPAIATP</sequence>
<keyword evidence="1" id="KW-0812">Transmembrane</keyword>
<keyword evidence="3" id="KW-1185">Reference proteome</keyword>
<proteinExistence type="predicted"/>
<dbReference type="Proteomes" id="UP001183629">
    <property type="component" value="Unassembled WGS sequence"/>
</dbReference>
<keyword evidence="1" id="KW-1133">Transmembrane helix</keyword>
<dbReference type="AlphaFoldDB" id="A0AAE4CX83"/>